<dbReference type="PANTHER" id="PTHR12560:SF43">
    <property type="entry name" value="CERAMIDE SYNTHASE 6"/>
    <property type="match status" value="1"/>
</dbReference>
<dbReference type="PANTHER" id="PTHR12560">
    <property type="entry name" value="LONGEVITY ASSURANCE FACTOR 1 LAG1"/>
    <property type="match status" value="1"/>
</dbReference>
<sequence>MANYAKCQILCNLLFAMFAILFISSRLGVYPVWILNTTFFESWEIVGPYPSWWVFNLLLILLQLLHSFWSYLIVKTACRAISKGKVGKWNPLHVSSPKGDHFNLSGVRCARFTFMSLAAM</sequence>
<evidence type="ECO:0000256" key="7">
    <source>
        <dbReference type="ARBA" id="ARBA00049036"/>
    </source>
</evidence>
<organism evidence="10 11">
    <name type="scientific">Liparis tanakae</name>
    <name type="common">Tanaka's snailfish</name>
    <dbReference type="NCBI Taxonomy" id="230148"/>
    <lineage>
        <taxon>Eukaryota</taxon>
        <taxon>Metazoa</taxon>
        <taxon>Chordata</taxon>
        <taxon>Craniata</taxon>
        <taxon>Vertebrata</taxon>
        <taxon>Euteleostomi</taxon>
        <taxon>Actinopterygii</taxon>
        <taxon>Neopterygii</taxon>
        <taxon>Teleostei</taxon>
        <taxon>Neoteleostei</taxon>
        <taxon>Acanthomorphata</taxon>
        <taxon>Eupercaria</taxon>
        <taxon>Perciformes</taxon>
        <taxon>Cottioidei</taxon>
        <taxon>Cottales</taxon>
        <taxon>Liparidae</taxon>
        <taxon>Liparis</taxon>
    </lineage>
</organism>
<accession>A0A4Z2HHX0</accession>
<gene>
    <name evidence="10" type="primary">CERS6</name>
    <name evidence="10" type="ORF">EYF80_025382</name>
</gene>
<evidence type="ECO:0000256" key="1">
    <source>
        <dbReference type="ARBA" id="ARBA00004141"/>
    </source>
</evidence>
<dbReference type="Proteomes" id="UP000314294">
    <property type="component" value="Unassembled WGS sequence"/>
</dbReference>
<protein>
    <submittedName>
        <fullName evidence="10">Ceramide synthase 6</fullName>
    </submittedName>
</protein>
<comment type="caution">
    <text evidence="10">The sequence shown here is derived from an EMBL/GenBank/DDBJ whole genome shotgun (WGS) entry which is preliminary data.</text>
</comment>
<evidence type="ECO:0000256" key="4">
    <source>
        <dbReference type="ARBA" id="ARBA00022692"/>
    </source>
</evidence>
<evidence type="ECO:0000256" key="5">
    <source>
        <dbReference type="ARBA" id="ARBA00022989"/>
    </source>
</evidence>
<dbReference type="AlphaFoldDB" id="A0A4Z2HHX0"/>
<dbReference type="InterPro" id="IPR006634">
    <property type="entry name" value="TLC-dom"/>
</dbReference>
<dbReference type="GO" id="GO:0046513">
    <property type="term" value="P:ceramide biosynthetic process"/>
    <property type="evidence" value="ECO:0007669"/>
    <property type="project" value="InterPro"/>
</dbReference>
<keyword evidence="4 8" id="KW-0812">Transmembrane</keyword>
<keyword evidence="6 8" id="KW-0472">Membrane</keyword>
<comment type="pathway">
    <text evidence="3">Sphingolipid metabolism.</text>
</comment>
<feature type="transmembrane region" description="Helical" evidence="8">
    <location>
        <begin position="12"/>
        <end position="33"/>
    </location>
</feature>
<comment type="subcellular location">
    <subcellularLocation>
        <location evidence="1">Membrane</location>
        <topology evidence="1">Multi-pass membrane protein</topology>
    </subcellularLocation>
</comment>
<name>A0A4Z2HHX0_9TELE</name>
<feature type="transmembrane region" description="Helical" evidence="8">
    <location>
        <begin position="53"/>
        <end position="74"/>
    </location>
</feature>
<dbReference type="UniPathway" id="UPA00222"/>
<dbReference type="EMBL" id="SRLO01000253">
    <property type="protein sequence ID" value="TNN64432.1"/>
    <property type="molecule type" value="Genomic_DNA"/>
</dbReference>
<proteinExistence type="predicted"/>
<dbReference type="GO" id="GO:0016020">
    <property type="term" value="C:membrane"/>
    <property type="evidence" value="ECO:0007669"/>
    <property type="project" value="UniProtKB-SubCell"/>
</dbReference>
<evidence type="ECO:0000256" key="3">
    <source>
        <dbReference type="ARBA" id="ARBA00004991"/>
    </source>
</evidence>
<feature type="domain" description="TLC" evidence="9">
    <location>
        <begin position="1"/>
        <end position="75"/>
    </location>
</feature>
<comment type="catalytic activity">
    <reaction evidence="7">
        <text>sphinganine + octadecanoyl-CoA = N-(octadecanoyl)-sphinganine + CoA + H(+)</text>
        <dbReference type="Rhea" id="RHEA:36547"/>
        <dbReference type="ChEBI" id="CHEBI:15378"/>
        <dbReference type="ChEBI" id="CHEBI:57287"/>
        <dbReference type="ChEBI" id="CHEBI:57394"/>
        <dbReference type="ChEBI" id="CHEBI:57817"/>
        <dbReference type="ChEBI" id="CHEBI:67033"/>
    </reaction>
    <physiologicalReaction direction="left-to-right" evidence="7">
        <dbReference type="Rhea" id="RHEA:36548"/>
    </physiologicalReaction>
</comment>
<dbReference type="GO" id="GO:0050291">
    <property type="term" value="F:sphingosine N-acyltransferase activity"/>
    <property type="evidence" value="ECO:0007669"/>
    <property type="project" value="InterPro"/>
</dbReference>
<dbReference type="InterPro" id="IPR016439">
    <property type="entry name" value="Lag1/Lac1-like"/>
</dbReference>
<evidence type="ECO:0000256" key="6">
    <source>
        <dbReference type="ARBA" id="ARBA00023136"/>
    </source>
</evidence>
<evidence type="ECO:0000313" key="10">
    <source>
        <dbReference type="EMBL" id="TNN64432.1"/>
    </source>
</evidence>
<evidence type="ECO:0000313" key="11">
    <source>
        <dbReference type="Proteomes" id="UP000314294"/>
    </source>
</evidence>
<evidence type="ECO:0000256" key="8">
    <source>
        <dbReference type="SAM" id="Phobius"/>
    </source>
</evidence>
<reference evidence="10 11" key="1">
    <citation type="submission" date="2019-03" db="EMBL/GenBank/DDBJ databases">
        <title>First draft genome of Liparis tanakae, snailfish: a comprehensive survey of snailfish specific genes.</title>
        <authorList>
            <person name="Kim W."/>
            <person name="Song I."/>
            <person name="Jeong J.-H."/>
            <person name="Kim D."/>
            <person name="Kim S."/>
            <person name="Ryu S."/>
            <person name="Song J.Y."/>
            <person name="Lee S.K."/>
        </authorList>
    </citation>
    <scope>NUCLEOTIDE SEQUENCE [LARGE SCALE GENOMIC DNA]</scope>
    <source>
        <tissue evidence="10">Muscle</tissue>
    </source>
</reference>
<keyword evidence="5 8" id="KW-1133">Transmembrane helix</keyword>
<dbReference type="Pfam" id="PF03798">
    <property type="entry name" value="TRAM_LAG1_CLN8"/>
    <property type="match status" value="1"/>
</dbReference>
<evidence type="ECO:0000259" key="9">
    <source>
        <dbReference type="Pfam" id="PF03798"/>
    </source>
</evidence>
<dbReference type="OrthoDB" id="537032at2759"/>
<comment type="pathway">
    <text evidence="2">Lipid metabolism; sphingolipid metabolism.</text>
</comment>
<keyword evidence="11" id="KW-1185">Reference proteome</keyword>
<evidence type="ECO:0000256" key="2">
    <source>
        <dbReference type="ARBA" id="ARBA00004760"/>
    </source>
</evidence>